<feature type="compositionally biased region" description="Low complexity" evidence="1">
    <location>
        <begin position="165"/>
        <end position="174"/>
    </location>
</feature>
<feature type="compositionally biased region" description="Basic and acidic residues" evidence="1">
    <location>
        <begin position="8"/>
        <end position="18"/>
    </location>
</feature>
<evidence type="ECO:0000313" key="4">
    <source>
        <dbReference type="Proteomes" id="UP000494106"/>
    </source>
</evidence>
<feature type="region of interest" description="Disordered" evidence="1">
    <location>
        <begin position="1"/>
        <end position="280"/>
    </location>
</feature>
<feature type="compositionally biased region" description="Basic and acidic residues" evidence="1">
    <location>
        <begin position="177"/>
        <end position="191"/>
    </location>
</feature>
<protein>
    <submittedName>
        <fullName evidence="3">Uncharacterized protein</fullName>
    </submittedName>
</protein>
<feature type="compositionally biased region" description="Basic residues" evidence="1">
    <location>
        <begin position="115"/>
        <end position="126"/>
    </location>
</feature>
<feature type="region of interest" description="Disordered" evidence="1">
    <location>
        <begin position="537"/>
        <end position="614"/>
    </location>
</feature>
<accession>A0A8S1ARI7</accession>
<dbReference type="EMBL" id="CADEBC010000135">
    <property type="protein sequence ID" value="CAB3223718.1"/>
    <property type="molecule type" value="Genomic_DNA"/>
</dbReference>
<dbReference type="EMBL" id="CADEBD010000337">
    <property type="protein sequence ID" value="CAB3247548.1"/>
    <property type="molecule type" value="Genomic_DNA"/>
</dbReference>
<sequence length="746" mass="80591">MGAKQSKRSVDISGKEAESAGEVAASIAGGEGRLEPLADADALKPQLNGDAHIHDTEEKQKDVDSGTPENEKDATTEKETKQQEEDKEAAPLTNGESEQKVENGESTPTPEDGKKPKKEKVKKKWSLRSISFSRKDKPKQEKKPKDEEPKLNGEPEKVPEETADVASEVPVVPETAEEVKTATDIKEDKTPETPVTEPITNGSSTPESPKAETPVVEEAAAPSPVIERPQSKTEVEPEQLPVNGLSIAEPTEKTTEIVKNEDIKEASTAETTEPVPEISVKKEVCVEQMPLIDSTPPPLPANPPPSSVASFAATTMAPELSDASLANTADNATLPPALPPSDPVVKDKVYEIDSKPKDSATVAQSDSNELSPPVEKVSEVTSHPVTENGIENNTKETIILTTVPVECNKLTVDNVKSENELIEKLLVEKAKVSPDPEMLSYPPKINEVEISSCNVIKELLNDTEEMSTKLLPELPAPALELIEKSEIQKEHISPEKLCQHSEMDVTSPSEFTKVTEIDKEMDQVTVTLVETVIEEKLENSESEMPSPPSEDFVVSDDTDEKNTDEDLPDPPPPLNEDDFLLVKSSVSAKSETTLDKTEIVVNSDNIPDSEETYSKREHIKANEISITKSTDSATENLCEVVECNGNSEFEPAEAVSQISAKESSEAKPDITNLKSDITVTSPGEWTAVGDADESLPTPPRELCAPAPPQELPPVSDKLADLISEVPEVPELKTEPETTSGDAAVAN</sequence>
<keyword evidence="4" id="KW-1185">Reference proteome</keyword>
<dbReference type="Proteomes" id="UP000494256">
    <property type="component" value="Unassembled WGS sequence"/>
</dbReference>
<proteinExistence type="predicted"/>
<feature type="compositionally biased region" description="Polar residues" evidence="1">
    <location>
        <begin position="361"/>
        <end position="370"/>
    </location>
</feature>
<dbReference type="AlphaFoldDB" id="A0A8S1ARI7"/>
<feature type="compositionally biased region" description="Basic and acidic residues" evidence="1">
    <location>
        <begin position="250"/>
        <end position="267"/>
    </location>
</feature>
<reference evidence="4 5" key="1">
    <citation type="submission" date="2020-04" db="EMBL/GenBank/DDBJ databases">
        <authorList>
            <person name="Wallbank WR R."/>
            <person name="Pardo Diaz C."/>
            <person name="Kozak K."/>
            <person name="Martin S."/>
            <person name="Jiggins C."/>
            <person name="Moest M."/>
            <person name="Warren A I."/>
            <person name="Byers J.R.P. K."/>
            <person name="Montejo-Kovacevich G."/>
            <person name="Yen C E."/>
        </authorList>
    </citation>
    <scope>NUCLEOTIDE SEQUENCE [LARGE SCALE GENOMIC DNA]</scope>
</reference>
<name>A0A8S1ARI7_ARCPL</name>
<evidence type="ECO:0000313" key="5">
    <source>
        <dbReference type="Proteomes" id="UP000494256"/>
    </source>
</evidence>
<dbReference type="Proteomes" id="UP000494106">
    <property type="component" value="Unassembled WGS sequence"/>
</dbReference>
<organism evidence="3 5">
    <name type="scientific">Arctia plantaginis</name>
    <name type="common">Wood tiger moth</name>
    <name type="synonym">Phalaena plantaginis</name>
    <dbReference type="NCBI Taxonomy" id="874455"/>
    <lineage>
        <taxon>Eukaryota</taxon>
        <taxon>Metazoa</taxon>
        <taxon>Ecdysozoa</taxon>
        <taxon>Arthropoda</taxon>
        <taxon>Hexapoda</taxon>
        <taxon>Insecta</taxon>
        <taxon>Pterygota</taxon>
        <taxon>Neoptera</taxon>
        <taxon>Endopterygota</taxon>
        <taxon>Lepidoptera</taxon>
        <taxon>Glossata</taxon>
        <taxon>Ditrysia</taxon>
        <taxon>Noctuoidea</taxon>
        <taxon>Erebidae</taxon>
        <taxon>Arctiinae</taxon>
        <taxon>Arctia</taxon>
    </lineage>
</organism>
<dbReference type="OrthoDB" id="8196194at2759"/>
<feature type="region of interest" description="Disordered" evidence="1">
    <location>
        <begin position="322"/>
        <end position="381"/>
    </location>
</feature>
<evidence type="ECO:0000313" key="3">
    <source>
        <dbReference type="EMBL" id="CAB3247548.1"/>
    </source>
</evidence>
<feature type="compositionally biased region" description="Basic and acidic residues" evidence="1">
    <location>
        <begin position="51"/>
        <end position="84"/>
    </location>
</feature>
<gene>
    <name evidence="3" type="ORF">APLA_LOCUS12000</name>
    <name evidence="2" type="ORF">APLA_LOCUS1782</name>
</gene>
<comment type="caution">
    <text evidence="3">The sequence shown here is derived from an EMBL/GenBank/DDBJ whole genome shotgun (WGS) entry which is preliminary data.</text>
</comment>
<evidence type="ECO:0000313" key="2">
    <source>
        <dbReference type="EMBL" id="CAB3223718.1"/>
    </source>
</evidence>
<evidence type="ECO:0000256" key="1">
    <source>
        <dbReference type="SAM" id="MobiDB-lite"/>
    </source>
</evidence>
<feature type="compositionally biased region" description="Acidic residues" evidence="1">
    <location>
        <begin position="553"/>
        <end position="568"/>
    </location>
</feature>
<feature type="region of interest" description="Disordered" evidence="1">
    <location>
        <begin position="681"/>
        <end position="746"/>
    </location>
</feature>
<feature type="compositionally biased region" description="Basic and acidic residues" evidence="1">
    <location>
        <begin position="344"/>
        <end position="358"/>
    </location>
</feature>
<feature type="region of interest" description="Disordered" evidence="1">
    <location>
        <begin position="657"/>
        <end position="676"/>
    </location>
</feature>
<feature type="compositionally biased region" description="Low complexity" evidence="1">
    <location>
        <begin position="211"/>
        <end position="227"/>
    </location>
</feature>
<feature type="compositionally biased region" description="Basic and acidic residues" evidence="1">
    <location>
        <begin position="133"/>
        <end position="160"/>
    </location>
</feature>
<feature type="compositionally biased region" description="Polar residues" evidence="1">
    <location>
        <begin position="198"/>
        <end position="207"/>
    </location>
</feature>